<accession>E4YBX4</accession>
<dbReference type="EMBL" id="FN654391">
    <property type="protein sequence ID" value="CBY33061.1"/>
    <property type="molecule type" value="Genomic_DNA"/>
</dbReference>
<organism evidence="2">
    <name type="scientific">Oikopleura dioica</name>
    <name type="common">Tunicate</name>
    <dbReference type="NCBI Taxonomy" id="34765"/>
    <lineage>
        <taxon>Eukaryota</taxon>
        <taxon>Metazoa</taxon>
        <taxon>Chordata</taxon>
        <taxon>Tunicata</taxon>
        <taxon>Appendicularia</taxon>
        <taxon>Copelata</taxon>
        <taxon>Oikopleuridae</taxon>
        <taxon>Oikopleura</taxon>
    </lineage>
</organism>
<dbReference type="Proteomes" id="UP000011014">
    <property type="component" value="Unassembled WGS sequence"/>
</dbReference>
<reference evidence="2" key="1">
    <citation type="journal article" date="2010" name="Science">
        <title>Plasticity of animal genome architecture unmasked by rapid evolution of a pelagic tunicate.</title>
        <authorList>
            <person name="Denoeud F."/>
            <person name="Henriet S."/>
            <person name="Mungpakdee S."/>
            <person name="Aury J.M."/>
            <person name="Da Silva C."/>
            <person name="Brinkmann H."/>
            <person name="Mikhaleva J."/>
            <person name="Olsen L.C."/>
            <person name="Jubin C."/>
            <person name="Canestro C."/>
            <person name="Bouquet J.M."/>
            <person name="Danks G."/>
            <person name="Poulain J."/>
            <person name="Campsteijn C."/>
            <person name="Adamski M."/>
            <person name="Cross I."/>
            <person name="Yadetie F."/>
            <person name="Muffato M."/>
            <person name="Louis A."/>
            <person name="Butcher S."/>
            <person name="Tsagkogeorga G."/>
            <person name="Konrad A."/>
            <person name="Singh S."/>
            <person name="Jensen M.F."/>
            <person name="Cong E.H."/>
            <person name="Eikeseth-Otteraa H."/>
            <person name="Noel B."/>
            <person name="Anthouard V."/>
            <person name="Porcel B.M."/>
            <person name="Kachouri-Lafond R."/>
            <person name="Nishino A."/>
            <person name="Ugolini M."/>
            <person name="Chourrout P."/>
            <person name="Nishida H."/>
            <person name="Aasland R."/>
            <person name="Huzurbazar S."/>
            <person name="Westhof E."/>
            <person name="Delsuc F."/>
            <person name="Lehrach H."/>
            <person name="Reinhardt R."/>
            <person name="Weissenbach J."/>
            <person name="Roy S.W."/>
            <person name="Artiguenave F."/>
            <person name="Postlethwait J.H."/>
            <person name="Manak J.R."/>
            <person name="Thompson E.M."/>
            <person name="Jaillon O."/>
            <person name="Du Pasquier L."/>
            <person name="Boudinot P."/>
            <person name="Liberles D.A."/>
            <person name="Volff J.N."/>
            <person name="Philippe H."/>
            <person name="Lenhard B."/>
            <person name="Roest Crollius H."/>
            <person name="Wincker P."/>
            <person name="Chourrout D."/>
        </authorList>
    </citation>
    <scope>NUCLEOTIDE SEQUENCE [LARGE SCALE GENOMIC DNA]</scope>
</reference>
<sequence length="169" mass="18385">MRLYEHLVVIRVPESDDEDHELPVELETPEDQQDDLQLPIGFHTVPIEVGDSDSDDEFEEELSSVEVARAADRTVPQRGSKRKSTAARGDTAKATPRKTKKVVAPPAETRTPEEVQRSMTERSLSGAVVPSSTFSFSGASTTDLPSDSAGTRVSADMLQKKIESTGESS</sequence>
<gene>
    <name evidence="2" type="ORF">GSOID_T00020931001</name>
</gene>
<proteinExistence type="predicted"/>
<evidence type="ECO:0000313" key="2">
    <source>
        <dbReference type="EMBL" id="CBY33061.1"/>
    </source>
</evidence>
<feature type="region of interest" description="Disordered" evidence="1">
    <location>
        <begin position="47"/>
        <end position="153"/>
    </location>
</feature>
<name>E4YBX4_OIKDI</name>
<feature type="compositionally biased region" description="Low complexity" evidence="1">
    <location>
        <begin position="131"/>
        <end position="142"/>
    </location>
</feature>
<dbReference type="AlphaFoldDB" id="E4YBX4"/>
<protein>
    <submittedName>
        <fullName evidence="2">Uncharacterized protein</fullName>
    </submittedName>
</protein>
<feature type="compositionally biased region" description="Acidic residues" evidence="1">
    <location>
        <begin position="50"/>
        <end position="63"/>
    </location>
</feature>
<feature type="compositionally biased region" description="Basic and acidic residues" evidence="1">
    <location>
        <begin position="110"/>
        <end position="120"/>
    </location>
</feature>
<evidence type="ECO:0000256" key="1">
    <source>
        <dbReference type="SAM" id="MobiDB-lite"/>
    </source>
</evidence>